<name>A0A1I5A5N8_CHROL</name>
<evidence type="ECO:0000313" key="2">
    <source>
        <dbReference type="Proteomes" id="UP000198769"/>
    </source>
</evidence>
<dbReference type="AlphaFoldDB" id="A0A1I5A5N8"/>
<dbReference type="EMBL" id="FOVD01000005">
    <property type="protein sequence ID" value="SFN57747.1"/>
    <property type="molecule type" value="Genomic_DNA"/>
</dbReference>
<dbReference type="Proteomes" id="UP000198769">
    <property type="component" value="Unassembled WGS sequence"/>
</dbReference>
<organism evidence="1 2">
    <name type="scientific">Chryseobacterium oleae</name>
    <dbReference type="NCBI Taxonomy" id="491207"/>
    <lineage>
        <taxon>Bacteria</taxon>
        <taxon>Pseudomonadati</taxon>
        <taxon>Bacteroidota</taxon>
        <taxon>Flavobacteriia</taxon>
        <taxon>Flavobacteriales</taxon>
        <taxon>Weeksellaceae</taxon>
        <taxon>Chryseobacterium group</taxon>
        <taxon>Chryseobacterium</taxon>
    </lineage>
</organism>
<proteinExistence type="predicted"/>
<keyword evidence="2" id="KW-1185">Reference proteome</keyword>
<gene>
    <name evidence="1" type="ORF">SAMN05421594_3341</name>
</gene>
<accession>A0A1I5A5N8</accession>
<protein>
    <submittedName>
        <fullName evidence="1">Uncharacterized protein</fullName>
    </submittedName>
</protein>
<sequence>MMIMEKRIYIITILFLGIFMNAQSGRVGIKTIDPKETLDVNGQTYTNTLYLRSPGEPTMTGGSFLATSENSLQLYDPTLESSGLFNYLKLSLTGISGAGITDYDTKIDADKFLVVVHNYSFKMNDGTTNVALDYGDNGTNDNRQGSPDVTAFKSKGTWHIRARFTDSKLIALTSANPARTYNNFTIDLYLMAYKRLITKQNITDITTDLGGTNGSARTVNKPSGF</sequence>
<reference evidence="2" key="1">
    <citation type="submission" date="2016-10" db="EMBL/GenBank/DDBJ databases">
        <authorList>
            <person name="Varghese N."/>
            <person name="Submissions S."/>
        </authorList>
    </citation>
    <scope>NUCLEOTIDE SEQUENCE [LARGE SCALE GENOMIC DNA]</scope>
    <source>
        <strain evidence="2">DSM 25575</strain>
    </source>
</reference>
<evidence type="ECO:0000313" key="1">
    <source>
        <dbReference type="EMBL" id="SFN57747.1"/>
    </source>
</evidence>